<keyword evidence="2" id="KW-1185">Reference proteome</keyword>
<dbReference type="AlphaFoldDB" id="A0A5N8VXR6"/>
<sequence>MLGIYLNDHLAGSTAGVERARYLTRASRGTAIASAMGQIATEIAQDRDMLLELMRRLDVPARQYKILAGWAVEKAGRLKANGRIVRRSPLSTLIELEVLRVGVQGKVAVWQTLRRLSESEDRLDPGLIDDLLDRAHRQLRTLEELHLRQVTETFRTPGRSRTGARG</sequence>
<reference evidence="1 2" key="1">
    <citation type="submission" date="2019-07" db="EMBL/GenBank/DDBJ databases">
        <title>New species of Amycolatopsis and Streptomyces.</title>
        <authorList>
            <person name="Duangmal K."/>
            <person name="Teo W.F.A."/>
            <person name="Lipun K."/>
        </authorList>
    </citation>
    <scope>NUCLEOTIDE SEQUENCE [LARGE SCALE GENOMIC DNA]</scope>
    <source>
        <strain evidence="1 2">TISTR 2346</strain>
    </source>
</reference>
<dbReference type="OrthoDB" id="5504890at2"/>
<accession>A0A5N8VXR6</accession>
<protein>
    <submittedName>
        <fullName evidence="1">Uncharacterized protein</fullName>
    </submittedName>
</protein>
<gene>
    <name evidence="1" type="ORF">FNH04_09035</name>
</gene>
<evidence type="ECO:0000313" key="1">
    <source>
        <dbReference type="EMBL" id="MPY40047.1"/>
    </source>
</evidence>
<dbReference type="EMBL" id="VJZE01000041">
    <property type="protein sequence ID" value="MPY40047.1"/>
    <property type="molecule type" value="Genomic_DNA"/>
</dbReference>
<proteinExistence type="predicted"/>
<evidence type="ECO:0000313" key="2">
    <source>
        <dbReference type="Proteomes" id="UP000326979"/>
    </source>
</evidence>
<dbReference type="Proteomes" id="UP000326979">
    <property type="component" value="Unassembled WGS sequence"/>
</dbReference>
<name>A0A5N8VXR6_9ACTN</name>
<organism evidence="1 2">
    <name type="scientific">Streptomyces phyllanthi</name>
    <dbReference type="NCBI Taxonomy" id="1803180"/>
    <lineage>
        <taxon>Bacteria</taxon>
        <taxon>Bacillati</taxon>
        <taxon>Actinomycetota</taxon>
        <taxon>Actinomycetes</taxon>
        <taxon>Kitasatosporales</taxon>
        <taxon>Streptomycetaceae</taxon>
        <taxon>Streptomyces</taxon>
    </lineage>
</organism>
<comment type="caution">
    <text evidence="1">The sequence shown here is derived from an EMBL/GenBank/DDBJ whole genome shotgun (WGS) entry which is preliminary data.</text>
</comment>